<organism evidence="1 2">
    <name type="scientific">Bordetella genomosp. 4</name>
    <dbReference type="NCBI Taxonomy" id="463044"/>
    <lineage>
        <taxon>Bacteria</taxon>
        <taxon>Pseudomonadati</taxon>
        <taxon>Pseudomonadota</taxon>
        <taxon>Betaproteobacteria</taxon>
        <taxon>Burkholderiales</taxon>
        <taxon>Alcaligenaceae</taxon>
        <taxon>Bordetella</taxon>
    </lineage>
</organism>
<protein>
    <submittedName>
        <fullName evidence="1">CoA transferase</fullName>
    </submittedName>
</protein>
<dbReference type="Pfam" id="PF02515">
    <property type="entry name" value="CoA_transf_3"/>
    <property type="match status" value="1"/>
</dbReference>
<dbReference type="InterPro" id="IPR023606">
    <property type="entry name" value="CoA-Trfase_III_dom_1_sf"/>
</dbReference>
<dbReference type="InterPro" id="IPR003673">
    <property type="entry name" value="CoA-Trfase_fam_III"/>
</dbReference>
<proteinExistence type="predicted"/>
<evidence type="ECO:0000313" key="2">
    <source>
        <dbReference type="Proteomes" id="UP000216885"/>
    </source>
</evidence>
<dbReference type="PANTHER" id="PTHR48228">
    <property type="entry name" value="SUCCINYL-COA--D-CITRAMALATE COA-TRANSFERASE"/>
    <property type="match status" value="1"/>
</dbReference>
<dbReference type="Gene3D" id="3.40.50.10540">
    <property type="entry name" value="Crotonobetainyl-coa:carnitine coa-transferase, domain 1"/>
    <property type="match status" value="1"/>
</dbReference>
<dbReference type="RefSeq" id="WP_094839302.1">
    <property type="nucleotide sequence ID" value="NZ_NEVQ01000022.1"/>
</dbReference>
<dbReference type="PANTHER" id="PTHR48228:SF5">
    <property type="entry name" value="ALPHA-METHYLACYL-COA RACEMASE"/>
    <property type="match status" value="1"/>
</dbReference>
<keyword evidence="2" id="KW-1185">Reference proteome</keyword>
<comment type="caution">
    <text evidence="1">The sequence shown here is derived from an EMBL/GenBank/DDBJ whole genome shotgun (WGS) entry which is preliminary data.</text>
</comment>
<dbReference type="AlphaFoldDB" id="A0A261TQA0"/>
<reference evidence="1 2" key="1">
    <citation type="submission" date="2017-05" db="EMBL/GenBank/DDBJ databases">
        <title>Complete and WGS of Bordetella genogroups.</title>
        <authorList>
            <person name="Spilker T."/>
            <person name="LiPuma J."/>
        </authorList>
    </citation>
    <scope>NUCLEOTIDE SEQUENCE [LARGE SCALE GENOMIC DNA]</scope>
    <source>
        <strain evidence="1 2">AU9919</strain>
    </source>
</reference>
<dbReference type="EMBL" id="NEVQ01000022">
    <property type="protein sequence ID" value="OZI50803.1"/>
    <property type="molecule type" value="Genomic_DNA"/>
</dbReference>
<evidence type="ECO:0000313" key="1">
    <source>
        <dbReference type="EMBL" id="OZI50803.1"/>
    </source>
</evidence>
<dbReference type="Gene3D" id="3.30.1540.10">
    <property type="entry name" value="formyl-coa transferase, domain 3"/>
    <property type="match status" value="1"/>
</dbReference>
<sequence>MTQPLKGIKVLDLSTLLPGPMCTLILAEAGADVIKVERDAGDEMRSYEPRFGDDSVNFVLLNRGKRSACLNLKAEADRAQLLELVREVDIVVEQFRPGVMKRLGLDYETLSQINPRLIYCSITTYGQHGPKALRAAHDLNFQAETGMLGLSGDASGAPIVPPTLTGDLAGGTYPAVINILLALRQRDLDGKGQHLDVSMTDNLFTLMYWGLGNGWSQGQWPRAGKELVSGGSPRYAIYKTADGRFLSAAPLEDKFWATFLSLIEAPQLADEKDDGRIAAEVARIIGSRSADEWMQRFDGHDVCVSEVVNLEQALQDPHFKARGLFEREVLNSSGASMPALPVPVCAAFRSDERRVAAPALGQHTQQLFDVATGDSTK</sequence>
<dbReference type="InterPro" id="IPR050509">
    <property type="entry name" value="CoA-transferase_III"/>
</dbReference>
<accession>A0A261TQA0</accession>
<dbReference type="GO" id="GO:0016740">
    <property type="term" value="F:transferase activity"/>
    <property type="evidence" value="ECO:0007669"/>
    <property type="project" value="UniProtKB-KW"/>
</dbReference>
<dbReference type="Proteomes" id="UP000216885">
    <property type="component" value="Unassembled WGS sequence"/>
</dbReference>
<gene>
    <name evidence="1" type="ORF">CAL20_23555</name>
</gene>
<name>A0A261TQA0_9BORD</name>
<keyword evidence="1" id="KW-0808">Transferase</keyword>
<dbReference type="SUPFAM" id="SSF89796">
    <property type="entry name" value="CoA-transferase family III (CaiB/BaiF)"/>
    <property type="match status" value="1"/>
</dbReference>
<dbReference type="InterPro" id="IPR044855">
    <property type="entry name" value="CoA-Trfase_III_dom3_sf"/>
</dbReference>